<accession>A0A4D6MTR3</accession>
<name>A0A4D6MTR3_VIGUN</name>
<feature type="region of interest" description="Disordered" evidence="1">
    <location>
        <begin position="1"/>
        <end position="56"/>
    </location>
</feature>
<feature type="compositionally biased region" description="Basic and acidic residues" evidence="1">
    <location>
        <begin position="42"/>
        <end position="51"/>
    </location>
</feature>
<evidence type="ECO:0000313" key="3">
    <source>
        <dbReference type="Proteomes" id="UP000501690"/>
    </source>
</evidence>
<dbReference type="Proteomes" id="UP000501690">
    <property type="component" value="Linkage Group LG8"/>
</dbReference>
<gene>
    <name evidence="2" type="ORF">DEO72_LG8g2534</name>
</gene>
<proteinExistence type="predicted"/>
<feature type="compositionally biased region" description="Low complexity" evidence="1">
    <location>
        <begin position="1"/>
        <end position="15"/>
    </location>
</feature>
<dbReference type="EMBL" id="CP039352">
    <property type="protein sequence ID" value="QCE04498.1"/>
    <property type="molecule type" value="Genomic_DNA"/>
</dbReference>
<protein>
    <submittedName>
        <fullName evidence="2">Uncharacterized protein</fullName>
    </submittedName>
</protein>
<sequence>MSSPSDSSSASGSGSRDNDLVSGSSGSTSGERGVQMEVIPNVREDPTKEVVENSTSAKAERVLPQTSFLWNGLMLSNMYAMIKERLKKGSSICILFYCFRNVWYVRVHGGSKWKASVPVQNEVRKDMKWVRVELLGPTSTIEIKKLEDCLIELPETSVRRDIDINLAEAVISSIDNMEPNAMTLEAKPDGERWDKEREEWTAERKQLGPWKVRLKPPQHLVVSIEATIAPRRQPMTNLLEAGQNLRSSIVDLETSPTHLDLYCSHASCIRWFHSIKKGYQKLMDLGFLDFTFNATYNLGVVELRIWTLVHSS</sequence>
<reference evidence="2 3" key="1">
    <citation type="submission" date="2019-04" db="EMBL/GenBank/DDBJ databases">
        <title>An improved genome assembly and genetic linkage map for asparagus bean, Vigna unguiculata ssp. sesquipedialis.</title>
        <authorList>
            <person name="Xia Q."/>
            <person name="Zhang R."/>
            <person name="Dong Y."/>
        </authorList>
    </citation>
    <scope>NUCLEOTIDE SEQUENCE [LARGE SCALE GENOMIC DNA]</scope>
    <source>
        <tissue evidence="2">Leaf</tissue>
    </source>
</reference>
<organism evidence="2 3">
    <name type="scientific">Vigna unguiculata</name>
    <name type="common">Cowpea</name>
    <dbReference type="NCBI Taxonomy" id="3917"/>
    <lineage>
        <taxon>Eukaryota</taxon>
        <taxon>Viridiplantae</taxon>
        <taxon>Streptophyta</taxon>
        <taxon>Embryophyta</taxon>
        <taxon>Tracheophyta</taxon>
        <taxon>Spermatophyta</taxon>
        <taxon>Magnoliopsida</taxon>
        <taxon>eudicotyledons</taxon>
        <taxon>Gunneridae</taxon>
        <taxon>Pentapetalae</taxon>
        <taxon>rosids</taxon>
        <taxon>fabids</taxon>
        <taxon>Fabales</taxon>
        <taxon>Fabaceae</taxon>
        <taxon>Papilionoideae</taxon>
        <taxon>50 kb inversion clade</taxon>
        <taxon>NPAAA clade</taxon>
        <taxon>indigoferoid/millettioid clade</taxon>
        <taxon>Phaseoleae</taxon>
        <taxon>Vigna</taxon>
    </lineage>
</organism>
<dbReference type="AlphaFoldDB" id="A0A4D6MTR3"/>
<evidence type="ECO:0000256" key="1">
    <source>
        <dbReference type="SAM" id="MobiDB-lite"/>
    </source>
</evidence>
<evidence type="ECO:0000313" key="2">
    <source>
        <dbReference type="EMBL" id="QCE04498.1"/>
    </source>
</evidence>
<keyword evidence="3" id="KW-1185">Reference proteome</keyword>